<proteinExistence type="predicted"/>
<dbReference type="AlphaFoldDB" id="A0A813QU89"/>
<dbReference type="Proteomes" id="UP000663832">
    <property type="component" value="Unassembled WGS sequence"/>
</dbReference>
<dbReference type="EMBL" id="CAJNOM010000009">
    <property type="protein sequence ID" value="CAF0773607.1"/>
    <property type="molecule type" value="Genomic_DNA"/>
</dbReference>
<accession>A0A813QU89</accession>
<protein>
    <submittedName>
        <fullName evidence="1">Uncharacterized protein</fullName>
    </submittedName>
</protein>
<sequence length="702" mass="83007">MGNSSIKSSNKTNKKKNFFCCCTSSYSLSSFSNDEKYYPTFDRILSTNEQYSTSMNKSDKKHIYYCQSIEDLQKSLHGTTNINQWIDSLPILGTPSLYHIKTKQIECQLINDDNEQFEQILITNKSNREFLNLTKKFHLNFYLKDYLNRLKTSQIKQTFKNHFSSSKIIYPCNDTSQILVDDLNLLLISPPESILPTILINSNSSYKIHEQIRSKCYFIPLTKCKIEPNDDEYKQKSIELDRTHCVITLDNNKTIKMTETSTHIESLFIFVSNDLFQTGFIQINQEKITKEFLPFISYCPEENVSYLSSNLIQQWFNTLLLVNQTCAIVKRFLIGNGNHMTCLLKEQMKHSSNKENTSSSSRTNLTFASLRLPSCTQQTDPQEETIIDAFSPVFLSDNKKISKNTIHIDYEQYSFGFVLCRWPKILIDNYYTNPNRYSKRQWPSKSHMNILINKSLLLIPNEHTHKWEINFDLIEENLFELMNESTLFFYILCQQLFSSTYSTRIIIKHCFLNYLEKYGLPFSNNQNNILSLITKFLNDLSQQINKKFISNYFNHEINLLNSNENYNQWFNYINKCFHDHIYLTASPSLLIPTSNRSIIIEFLFDFYRTFHLKRSEFYLNDKILLDLHKQLCENLSNDFLNNKQILDNIQMNLTYEFETNAELIHTCLNQIRKAQTSLIFHYTWTIFIQYIHTYYNVLWNID</sequence>
<reference evidence="1" key="1">
    <citation type="submission" date="2021-02" db="EMBL/GenBank/DDBJ databases">
        <authorList>
            <person name="Nowell W R."/>
        </authorList>
    </citation>
    <scope>NUCLEOTIDE SEQUENCE</scope>
</reference>
<gene>
    <name evidence="2" type="ORF">BJG266_LOCUS12276</name>
    <name evidence="1" type="ORF">QVE165_LOCUS2749</name>
</gene>
<evidence type="ECO:0000313" key="2">
    <source>
        <dbReference type="EMBL" id="CAF0934318.1"/>
    </source>
</evidence>
<name>A0A813QU89_9BILA</name>
<dbReference type="EMBL" id="CAJNOI010000047">
    <property type="protein sequence ID" value="CAF0934318.1"/>
    <property type="molecule type" value="Genomic_DNA"/>
</dbReference>
<keyword evidence="3" id="KW-1185">Reference proteome</keyword>
<evidence type="ECO:0000313" key="1">
    <source>
        <dbReference type="EMBL" id="CAF0773607.1"/>
    </source>
</evidence>
<comment type="caution">
    <text evidence="1">The sequence shown here is derived from an EMBL/GenBank/DDBJ whole genome shotgun (WGS) entry which is preliminary data.</text>
</comment>
<evidence type="ECO:0000313" key="3">
    <source>
        <dbReference type="Proteomes" id="UP000663832"/>
    </source>
</evidence>
<dbReference type="Proteomes" id="UP000663877">
    <property type="component" value="Unassembled WGS sequence"/>
</dbReference>
<dbReference type="OrthoDB" id="9994813at2759"/>
<organism evidence="1 3">
    <name type="scientific">Adineta steineri</name>
    <dbReference type="NCBI Taxonomy" id="433720"/>
    <lineage>
        <taxon>Eukaryota</taxon>
        <taxon>Metazoa</taxon>
        <taxon>Spiralia</taxon>
        <taxon>Gnathifera</taxon>
        <taxon>Rotifera</taxon>
        <taxon>Eurotatoria</taxon>
        <taxon>Bdelloidea</taxon>
        <taxon>Adinetida</taxon>
        <taxon>Adinetidae</taxon>
        <taxon>Adineta</taxon>
    </lineage>
</organism>